<accession>A0AAN9GIJ2</accession>
<name>A0AAN9GIJ2_9CAEN</name>
<keyword evidence="3" id="KW-1185">Reference proteome</keyword>
<dbReference type="AlphaFoldDB" id="A0AAN9GIJ2"/>
<feature type="region of interest" description="Disordered" evidence="1">
    <location>
        <begin position="151"/>
        <end position="190"/>
    </location>
</feature>
<proteinExistence type="predicted"/>
<organism evidence="2 3">
    <name type="scientific">Littorina saxatilis</name>
    <dbReference type="NCBI Taxonomy" id="31220"/>
    <lineage>
        <taxon>Eukaryota</taxon>
        <taxon>Metazoa</taxon>
        <taxon>Spiralia</taxon>
        <taxon>Lophotrochozoa</taxon>
        <taxon>Mollusca</taxon>
        <taxon>Gastropoda</taxon>
        <taxon>Caenogastropoda</taxon>
        <taxon>Littorinimorpha</taxon>
        <taxon>Littorinoidea</taxon>
        <taxon>Littorinidae</taxon>
        <taxon>Littorina</taxon>
    </lineage>
</organism>
<feature type="compositionally biased region" description="Polar residues" evidence="1">
    <location>
        <begin position="167"/>
        <end position="182"/>
    </location>
</feature>
<evidence type="ECO:0000256" key="1">
    <source>
        <dbReference type="SAM" id="MobiDB-lite"/>
    </source>
</evidence>
<reference evidence="2 3" key="1">
    <citation type="submission" date="2024-02" db="EMBL/GenBank/DDBJ databases">
        <title>Chromosome-scale genome assembly of the rough periwinkle Littorina saxatilis.</title>
        <authorList>
            <person name="De Jode A."/>
            <person name="Faria R."/>
            <person name="Formenti G."/>
            <person name="Sims Y."/>
            <person name="Smith T.P."/>
            <person name="Tracey A."/>
            <person name="Wood J.M.D."/>
            <person name="Zagrodzka Z.B."/>
            <person name="Johannesson K."/>
            <person name="Butlin R.K."/>
            <person name="Leder E.H."/>
        </authorList>
    </citation>
    <scope>NUCLEOTIDE SEQUENCE [LARGE SCALE GENOMIC DNA]</scope>
    <source>
        <strain evidence="2">Snail1</strain>
        <tissue evidence="2">Muscle</tissue>
    </source>
</reference>
<sequence length="307" mass="33899">MCSLSSTLRFCCVGPAPFDDIGDIPYHCHGDPLKDPAGTRRRSNSETPEIPKLPVWISRTPNDTCTYSGQRCCNRRLSRKFNTPRCPLSGSAAAVGQNIGAGESAAASIGQLSGQHNNLNDNAAGDHEDIAGNENKEQLIDDTDSVDKNNAKHLQKHSRVGSDGDRNLNNCQYLNDSSSNNQRVDKTRDNRHLNLVRNDTRDLQPTSILTREDFFAANTGGARNTKNLDNNLHNDSDRHGNRCQHRRCCKHGPDTSTGLMSKMTDCVQSRRPKKPVEFYSLDVLTTPPPLGPPMKAWESTDDLESSM</sequence>
<dbReference type="Proteomes" id="UP001374579">
    <property type="component" value="Unassembled WGS sequence"/>
</dbReference>
<dbReference type="EMBL" id="JBAMIC010000003">
    <property type="protein sequence ID" value="KAK7109757.1"/>
    <property type="molecule type" value="Genomic_DNA"/>
</dbReference>
<gene>
    <name evidence="2" type="ORF">V1264_013745</name>
</gene>
<evidence type="ECO:0000313" key="2">
    <source>
        <dbReference type="EMBL" id="KAK7109757.1"/>
    </source>
</evidence>
<comment type="caution">
    <text evidence="2">The sequence shown here is derived from an EMBL/GenBank/DDBJ whole genome shotgun (WGS) entry which is preliminary data.</text>
</comment>
<evidence type="ECO:0000313" key="3">
    <source>
        <dbReference type="Proteomes" id="UP001374579"/>
    </source>
</evidence>
<feature type="region of interest" description="Disordered" evidence="1">
    <location>
        <begin position="219"/>
        <end position="242"/>
    </location>
</feature>
<feature type="compositionally biased region" description="Polar residues" evidence="1">
    <location>
        <begin position="221"/>
        <end position="231"/>
    </location>
</feature>
<feature type="region of interest" description="Disordered" evidence="1">
    <location>
        <begin position="285"/>
        <end position="307"/>
    </location>
</feature>
<protein>
    <submittedName>
        <fullName evidence="2">Uncharacterized protein</fullName>
    </submittedName>
</protein>